<protein>
    <submittedName>
        <fullName evidence="1">Uncharacterized protein</fullName>
    </submittedName>
</protein>
<organism evidence="1 2">
    <name type="scientific">Melia azedarach</name>
    <name type="common">Chinaberry tree</name>
    <dbReference type="NCBI Taxonomy" id="155640"/>
    <lineage>
        <taxon>Eukaryota</taxon>
        <taxon>Viridiplantae</taxon>
        <taxon>Streptophyta</taxon>
        <taxon>Embryophyta</taxon>
        <taxon>Tracheophyta</taxon>
        <taxon>Spermatophyta</taxon>
        <taxon>Magnoliopsida</taxon>
        <taxon>eudicotyledons</taxon>
        <taxon>Gunneridae</taxon>
        <taxon>Pentapetalae</taxon>
        <taxon>rosids</taxon>
        <taxon>malvids</taxon>
        <taxon>Sapindales</taxon>
        <taxon>Meliaceae</taxon>
        <taxon>Melia</taxon>
    </lineage>
</organism>
<evidence type="ECO:0000313" key="1">
    <source>
        <dbReference type="EMBL" id="KAJ4705265.1"/>
    </source>
</evidence>
<comment type="caution">
    <text evidence="1">The sequence shown here is derived from an EMBL/GenBank/DDBJ whole genome shotgun (WGS) entry which is preliminary data.</text>
</comment>
<sequence>MTEGIRLPFGAEGRSWKAPQQFPGTNKWRRTPSVNVHRRNKWQKENVSELLSLDSTEFGIRFCFTSLFLQNLTSSHSCLFLLSTTAVIYIMMKPCCSFWLLVLLPVLIEQLLLLHPDARLLATTA</sequence>
<reference evidence="1 2" key="1">
    <citation type="journal article" date="2023" name="Science">
        <title>Complex scaffold remodeling in plant triterpene biosynthesis.</title>
        <authorList>
            <person name="De La Pena R."/>
            <person name="Hodgson H."/>
            <person name="Liu J.C."/>
            <person name="Stephenson M.J."/>
            <person name="Martin A.C."/>
            <person name="Owen C."/>
            <person name="Harkess A."/>
            <person name="Leebens-Mack J."/>
            <person name="Jimenez L.E."/>
            <person name="Osbourn A."/>
            <person name="Sattely E.S."/>
        </authorList>
    </citation>
    <scope>NUCLEOTIDE SEQUENCE [LARGE SCALE GENOMIC DNA]</scope>
    <source>
        <strain evidence="2">cv. JPN11</strain>
        <tissue evidence="1">Leaf</tissue>
    </source>
</reference>
<name>A0ACC1X1E0_MELAZ</name>
<dbReference type="Proteomes" id="UP001164539">
    <property type="component" value="Chromosome 12"/>
</dbReference>
<dbReference type="EMBL" id="CM051405">
    <property type="protein sequence ID" value="KAJ4705265.1"/>
    <property type="molecule type" value="Genomic_DNA"/>
</dbReference>
<proteinExistence type="predicted"/>
<accession>A0ACC1X1E0</accession>
<evidence type="ECO:0000313" key="2">
    <source>
        <dbReference type="Proteomes" id="UP001164539"/>
    </source>
</evidence>
<gene>
    <name evidence="1" type="ORF">OWV82_022064</name>
</gene>
<keyword evidence="2" id="KW-1185">Reference proteome</keyword>